<dbReference type="GO" id="GO:0048259">
    <property type="term" value="P:regulation of receptor-mediated endocytosis"/>
    <property type="evidence" value="ECO:0007669"/>
    <property type="project" value="TreeGrafter"/>
</dbReference>
<evidence type="ECO:0000313" key="3">
    <source>
        <dbReference type="EnsemblMetazoa" id="AATE000651-PA.1"/>
    </source>
</evidence>
<reference evidence="3" key="1">
    <citation type="submission" date="2022-08" db="UniProtKB">
        <authorList>
            <consortium name="EnsemblMetazoa"/>
        </authorList>
    </citation>
    <scope>IDENTIFICATION</scope>
    <source>
        <strain evidence="3">EBRO</strain>
    </source>
</reference>
<dbReference type="Pfam" id="PF06400">
    <property type="entry name" value="Alpha-2-MRAP_N"/>
    <property type="match status" value="1"/>
</dbReference>
<protein>
    <recommendedName>
        <fullName evidence="4">Alpha-2-macroglobulin RAP C-terminal domain-containing protein</fullName>
    </recommendedName>
</protein>
<feature type="domain" description="Alpha-2-macroglobulin receptor-associated protein" evidence="1">
    <location>
        <begin position="47"/>
        <end position="158"/>
    </location>
</feature>
<dbReference type="GO" id="GO:0048019">
    <property type="term" value="F:receptor antagonist activity"/>
    <property type="evidence" value="ECO:0007669"/>
    <property type="project" value="InterPro"/>
</dbReference>
<evidence type="ECO:0000259" key="2">
    <source>
        <dbReference type="Pfam" id="PF06401"/>
    </source>
</evidence>
<dbReference type="EnsemblMetazoa" id="AATE000651-RA">
    <property type="protein sequence ID" value="AATE000651-PA.1"/>
    <property type="gene ID" value="AATE000651"/>
</dbReference>
<organism evidence="3">
    <name type="scientific">Anopheles atroparvus</name>
    <name type="common">European mosquito</name>
    <dbReference type="NCBI Taxonomy" id="41427"/>
    <lineage>
        <taxon>Eukaryota</taxon>
        <taxon>Metazoa</taxon>
        <taxon>Ecdysozoa</taxon>
        <taxon>Arthropoda</taxon>
        <taxon>Hexapoda</taxon>
        <taxon>Insecta</taxon>
        <taxon>Pterygota</taxon>
        <taxon>Neoptera</taxon>
        <taxon>Endopterygota</taxon>
        <taxon>Diptera</taxon>
        <taxon>Nematocera</taxon>
        <taxon>Culicoidea</taxon>
        <taxon>Culicidae</taxon>
        <taxon>Anophelinae</taxon>
        <taxon>Anopheles</taxon>
    </lineage>
</organism>
<dbReference type="PANTHER" id="PTHR16560">
    <property type="entry name" value="ALPHA-2-MACROGLOBULIN RECEPTOR-ASSOCIATED PROTEIN"/>
    <property type="match status" value="1"/>
</dbReference>
<feature type="domain" description="Alpha-2-macroglobulin RAP C-terminal" evidence="2">
    <location>
        <begin position="180"/>
        <end position="402"/>
    </location>
</feature>
<sequence>MSTISCRVRAGGSWNRFIKPSQIDPLVLIVALEEFYSRNDAGAPHDVQSEKANDKYTKHANALPDSEVYEPDFRNIQRPFRMSKLNLVWTKAQHRLTEPKLKSLYTELKLHDKEEITNKQLKEKDKDGMKEAELRNKLVGIMSTYGMLEHFDDSQDPEKYKVHKSADGSHKKDTYKNKSLFKDKKLNRLWEKAEAAGFSKEELDALREEFDHHQTKIDVYYSLLERLGDDEEQANSDAHRNAVNDDEHDRYNEIDRGSEEAGQVQGIAAKQHAYLHKSNELREKHREIRDNFDRLDRVASKGPNSKDFVEPKVQGLWRVALASDFSADELASLKVELLHYESRLLKLRHMHAEHALSLEKHKQSDAKADTHKQMEINIKKQTRKVEKIQEEVERKIFKHSEL</sequence>
<evidence type="ECO:0000259" key="1">
    <source>
        <dbReference type="Pfam" id="PF06400"/>
    </source>
</evidence>
<dbReference type="Gene3D" id="1.20.81.10">
    <property type="entry name" value="RAP domain"/>
    <property type="match status" value="3"/>
</dbReference>
<accession>A0A182IK31</accession>
<dbReference type="Pfam" id="PF06401">
    <property type="entry name" value="Alpha-2-MRAP_C"/>
    <property type="match status" value="1"/>
</dbReference>
<proteinExistence type="predicted"/>
<dbReference type="AlphaFoldDB" id="A0A182IK31"/>
<dbReference type="InterPro" id="IPR036744">
    <property type="entry name" value="RAP_sf"/>
</dbReference>
<dbReference type="GO" id="GO:0005783">
    <property type="term" value="C:endoplasmic reticulum"/>
    <property type="evidence" value="ECO:0007669"/>
    <property type="project" value="InterPro"/>
</dbReference>
<dbReference type="InterPro" id="IPR010483">
    <property type="entry name" value="Alpha_2_MRAP_C"/>
</dbReference>
<dbReference type="SUPFAM" id="SSF47045">
    <property type="entry name" value="RAP domain-like"/>
    <property type="match status" value="3"/>
</dbReference>
<dbReference type="CDD" id="cd14808">
    <property type="entry name" value="RAP_D3"/>
    <property type="match status" value="1"/>
</dbReference>
<dbReference type="GO" id="GO:0050750">
    <property type="term" value="F:low-density lipoprotein particle receptor binding"/>
    <property type="evidence" value="ECO:0007669"/>
    <property type="project" value="InterPro"/>
</dbReference>
<dbReference type="VEuPathDB" id="VectorBase:AATE000651"/>
<dbReference type="InterPro" id="IPR037999">
    <property type="entry name" value="RAP_D3"/>
</dbReference>
<dbReference type="STRING" id="41427.A0A182IK31"/>
<dbReference type="InterPro" id="IPR009066">
    <property type="entry name" value="MG_RAP_rcpt_1"/>
</dbReference>
<dbReference type="GO" id="GO:0008201">
    <property type="term" value="F:heparin binding"/>
    <property type="evidence" value="ECO:0007669"/>
    <property type="project" value="InterPro"/>
</dbReference>
<dbReference type="InterPro" id="IPR038003">
    <property type="entry name" value="A2-macroglobuin_RAP"/>
</dbReference>
<name>A0A182IK31_ANOAO</name>
<dbReference type="PANTHER" id="PTHR16560:SF2">
    <property type="entry name" value="ALPHA-2-MACROGLOBULIN RECEPTOR-ASSOCIATED PROTEIN"/>
    <property type="match status" value="1"/>
</dbReference>
<evidence type="ECO:0008006" key="4">
    <source>
        <dbReference type="Google" id="ProtNLM"/>
    </source>
</evidence>